<evidence type="ECO:0000256" key="1">
    <source>
        <dbReference type="ARBA" id="ARBA00004606"/>
    </source>
</evidence>
<evidence type="ECO:0000313" key="13">
    <source>
        <dbReference type="WBParaSite" id="nOo.2.0.1.t06948-RA"/>
    </source>
</evidence>
<dbReference type="InterPro" id="IPR007084">
    <property type="entry name" value="BRICHOS_dom"/>
</dbReference>
<dbReference type="OrthoDB" id="9982095at2759"/>
<sequence length="256" mass="30067">MTVFTKVKKVPEPKRVLNSKESATICVDSAVYQRDETGTLARMRQYKKFTNLCMLFLLLWLLLASFMAGTFFYRQFHRRPTYYGWCGTSFIQRGRNEHMEESVEINPDEFYERISVPRFGSNRPAVFVHDFKKNLSAIVDLSSNCCFIKELDRTIVAAPTSLIDLIEKMEKGHYKNPAVITKTYRITGRIRNADIEYLQSPMITYHCQHRTIFELDEASRSMEREQWHKYKREISKSLQFTVLSGQAVEMDQIIIQ</sequence>
<protein>
    <recommendedName>
        <fullName evidence="9">Integral membrane protein 2</fullName>
    </recommendedName>
</protein>
<dbReference type="STRING" id="42157.A0A182EFT0"/>
<evidence type="ECO:0000313" key="12">
    <source>
        <dbReference type="Proteomes" id="UP000271087"/>
    </source>
</evidence>
<keyword evidence="7" id="KW-1015">Disulfide bond</keyword>
<comment type="subcellular location">
    <subcellularLocation>
        <location evidence="1 9">Membrane</location>
        <topology evidence="1 9">Single-pass type II membrane protein</topology>
    </subcellularLocation>
</comment>
<feature type="domain" description="BRICHOS" evidence="10">
    <location>
        <begin position="119"/>
        <end position="215"/>
    </location>
</feature>
<reference evidence="11 12" key="2">
    <citation type="submission" date="2018-08" db="EMBL/GenBank/DDBJ databases">
        <authorList>
            <person name="Laetsch R D."/>
            <person name="Stevens L."/>
            <person name="Kumar S."/>
            <person name="Blaxter L. M."/>
        </authorList>
    </citation>
    <scope>NUCLEOTIDE SEQUENCE [LARGE SCALE GENOMIC DNA]</scope>
</reference>
<dbReference type="EMBL" id="UYRW01002299">
    <property type="protein sequence ID" value="VDK84320.1"/>
    <property type="molecule type" value="Genomic_DNA"/>
</dbReference>
<dbReference type="GO" id="GO:0005794">
    <property type="term" value="C:Golgi apparatus"/>
    <property type="evidence" value="ECO:0007669"/>
    <property type="project" value="TreeGrafter"/>
</dbReference>
<keyword evidence="8" id="KW-0325">Glycoprotein</keyword>
<evidence type="ECO:0000256" key="4">
    <source>
        <dbReference type="ARBA" id="ARBA00022968"/>
    </source>
</evidence>
<evidence type="ECO:0000259" key="10">
    <source>
        <dbReference type="PROSITE" id="PS50869"/>
    </source>
</evidence>
<dbReference type="Pfam" id="PF04089">
    <property type="entry name" value="BRICHOS"/>
    <property type="match status" value="1"/>
</dbReference>
<evidence type="ECO:0000256" key="9">
    <source>
        <dbReference type="RuleBase" id="RU367061"/>
    </source>
</evidence>
<organism evidence="13">
    <name type="scientific">Onchocerca ochengi</name>
    <name type="common">Filarial nematode worm</name>
    <dbReference type="NCBI Taxonomy" id="42157"/>
    <lineage>
        <taxon>Eukaryota</taxon>
        <taxon>Metazoa</taxon>
        <taxon>Ecdysozoa</taxon>
        <taxon>Nematoda</taxon>
        <taxon>Chromadorea</taxon>
        <taxon>Rhabditida</taxon>
        <taxon>Spirurina</taxon>
        <taxon>Spiruromorpha</taxon>
        <taxon>Filarioidea</taxon>
        <taxon>Onchocercidae</taxon>
        <taxon>Onchocerca</taxon>
    </lineage>
</organism>
<dbReference type="GO" id="GO:0005886">
    <property type="term" value="C:plasma membrane"/>
    <property type="evidence" value="ECO:0007669"/>
    <property type="project" value="UniProtKB-UniRule"/>
</dbReference>
<keyword evidence="12" id="KW-1185">Reference proteome</keyword>
<dbReference type="Proteomes" id="UP000271087">
    <property type="component" value="Unassembled WGS sequence"/>
</dbReference>
<evidence type="ECO:0000256" key="3">
    <source>
        <dbReference type="ARBA" id="ARBA00022692"/>
    </source>
</evidence>
<accession>A0A182EFT0</accession>
<dbReference type="PANTHER" id="PTHR10962:SF1">
    <property type="entry name" value="INTEGRAL MEMBRANE PROTEIN 2"/>
    <property type="match status" value="1"/>
</dbReference>
<evidence type="ECO:0000256" key="6">
    <source>
        <dbReference type="ARBA" id="ARBA00023136"/>
    </source>
</evidence>
<keyword evidence="3 9" id="KW-0812">Transmembrane</keyword>
<dbReference type="GO" id="GO:0001540">
    <property type="term" value="F:amyloid-beta binding"/>
    <property type="evidence" value="ECO:0007669"/>
    <property type="project" value="TreeGrafter"/>
</dbReference>
<evidence type="ECO:0000313" key="11">
    <source>
        <dbReference type="EMBL" id="VDK84320.1"/>
    </source>
</evidence>
<dbReference type="GO" id="GO:0042985">
    <property type="term" value="P:negative regulation of amyloid precursor protein biosynthetic process"/>
    <property type="evidence" value="ECO:0007669"/>
    <property type="project" value="TreeGrafter"/>
</dbReference>
<gene>
    <name evidence="11" type="ORF">NOO_LOCUS6948</name>
</gene>
<evidence type="ECO:0000256" key="7">
    <source>
        <dbReference type="ARBA" id="ARBA00023157"/>
    </source>
</evidence>
<dbReference type="GO" id="GO:0070062">
    <property type="term" value="C:extracellular exosome"/>
    <property type="evidence" value="ECO:0007669"/>
    <property type="project" value="TreeGrafter"/>
</dbReference>
<keyword evidence="5 9" id="KW-1133">Transmembrane helix</keyword>
<dbReference type="PROSITE" id="PS50869">
    <property type="entry name" value="BRICHOS"/>
    <property type="match status" value="1"/>
</dbReference>
<proteinExistence type="inferred from homology"/>
<dbReference type="WBParaSite" id="nOo.2.0.1.t06948-RA">
    <property type="protein sequence ID" value="nOo.2.0.1.t06948-RA"/>
    <property type="gene ID" value="nOo.2.0.1.g06948"/>
</dbReference>
<evidence type="ECO:0000256" key="8">
    <source>
        <dbReference type="ARBA" id="ARBA00023180"/>
    </source>
</evidence>
<keyword evidence="9" id="KW-1003">Cell membrane</keyword>
<name>A0A182EFT0_ONCOC</name>
<dbReference type="SMART" id="SM01039">
    <property type="entry name" value="BRICHOS"/>
    <property type="match status" value="1"/>
</dbReference>
<reference evidence="13" key="1">
    <citation type="submission" date="2016-06" db="UniProtKB">
        <authorList>
            <consortium name="WormBaseParasite"/>
        </authorList>
    </citation>
    <scope>IDENTIFICATION</scope>
</reference>
<keyword evidence="6 9" id="KW-0472">Membrane</keyword>
<dbReference type="PANTHER" id="PTHR10962">
    <property type="entry name" value="INTEGRAL TRANSMEMBRANE PROTEIN 2"/>
    <property type="match status" value="1"/>
</dbReference>
<comment type="similarity">
    <text evidence="2 9">Belongs to the ITM2 family.</text>
</comment>
<feature type="transmembrane region" description="Helical" evidence="9">
    <location>
        <begin position="52"/>
        <end position="73"/>
    </location>
</feature>
<dbReference type="AlphaFoldDB" id="A0A182EFT0"/>
<keyword evidence="4 9" id="KW-0735">Signal-anchor</keyword>
<evidence type="ECO:0000256" key="2">
    <source>
        <dbReference type="ARBA" id="ARBA00006794"/>
    </source>
</evidence>
<evidence type="ECO:0000256" key="5">
    <source>
        <dbReference type="ARBA" id="ARBA00022989"/>
    </source>
</evidence>
<dbReference type="InterPro" id="IPR040145">
    <property type="entry name" value="ITM2"/>
</dbReference>